<dbReference type="Proteomes" id="UP000464178">
    <property type="component" value="Chromosome"/>
</dbReference>
<organism evidence="1 2">
    <name type="scientific">Gemmata massiliana</name>
    <dbReference type="NCBI Taxonomy" id="1210884"/>
    <lineage>
        <taxon>Bacteria</taxon>
        <taxon>Pseudomonadati</taxon>
        <taxon>Planctomycetota</taxon>
        <taxon>Planctomycetia</taxon>
        <taxon>Gemmatales</taxon>
        <taxon>Gemmataceae</taxon>
        <taxon>Gemmata</taxon>
    </lineage>
</organism>
<dbReference type="AlphaFoldDB" id="A0A6P2D412"/>
<name>A0A6P2D412_9BACT</name>
<accession>A0A6P2D412</accession>
<sequence>MTNGPLFSGSRIGPHAGLLQMFGNGSANSLAMAGANTGWCARWVALDTRDVAGIWVNFSTVTGSGQITLTIEPVDATTLKPTGTPYDASASKTFTPVVGWQFIAFDTLPTAGLTPGAIYAAMLLTTTGGTTITLRSHIATSVMHTHHPCNVLSGGSANTRSNLVEQNGYPILTWVMEDGAEEAFAGMPFATHTLFTVYGTRALAAKLTLNGPAKFDGIDVYGCSIGSRASLTGDLRLSVFTSAGAVVTGTDVTLTRYAWSTDFLQRSLFAPFAAPVQLSAGTYYVVARNTDPASLVGATFNIPYANGRSANVMPSSFIGTTTTDITAGTITWADDAATTPAIGIRLSDTVAASGGSGGGVMILSPF</sequence>
<dbReference type="RefSeq" id="WP_162669668.1">
    <property type="nucleotide sequence ID" value="NZ_LR593886.1"/>
</dbReference>
<proteinExistence type="predicted"/>
<reference evidence="1 2" key="1">
    <citation type="submission" date="2019-05" db="EMBL/GenBank/DDBJ databases">
        <authorList>
            <consortium name="Science for Life Laboratories"/>
        </authorList>
    </citation>
    <scope>NUCLEOTIDE SEQUENCE [LARGE SCALE GENOMIC DNA]</scope>
    <source>
        <strain evidence="1">Soil9</strain>
    </source>
</reference>
<evidence type="ECO:0000313" key="1">
    <source>
        <dbReference type="EMBL" id="VTR95226.1"/>
    </source>
</evidence>
<protein>
    <submittedName>
        <fullName evidence="1">Uncharacterized protein</fullName>
    </submittedName>
</protein>
<evidence type="ECO:0000313" key="2">
    <source>
        <dbReference type="Proteomes" id="UP000464178"/>
    </source>
</evidence>
<keyword evidence="2" id="KW-1185">Reference proteome</keyword>
<dbReference type="EMBL" id="LR593886">
    <property type="protein sequence ID" value="VTR95226.1"/>
    <property type="molecule type" value="Genomic_DNA"/>
</dbReference>
<gene>
    <name evidence="1" type="ORF">SOIL9_24880</name>
</gene>
<dbReference type="KEGG" id="gms:SOIL9_24880"/>